<keyword evidence="3" id="KW-1185">Reference proteome</keyword>
<dbReference type="SMART" id="SM00672">
    <property type="entry name" value="CAP10"/>
    <property type="match status" value="1"/>
</dbReference>
<dbReference type="EMBL" id="ML991813">
    <property type="protein sequence ID" value="KAF2232675.1"/>
    <property type="molecule type" value="Genomic_DNA"/>
</dbReference>
<evidence type="ECO:0000259" key="1">
    <source>
        <dbReference type="SMART" id="SM00672"/>
    </source>
</evidence>
<dbReference type="InterPro" id="IPR006598">
    <property type="entry name" value="CAP10"/>
</dbReference>
<dbReference type="InterPro" id="IPR051091">
    <property type="entry name" value="O-Glucosyltr/Glycosyltrsf_90"/>
</dbReference>
<reference evidence="2" key="1">
    <citation type="journal article" date="2020" name="Stud. Mycol.">
        <title>101 Dothideomycetes genomes: a test case for predicting lifestyles and emergence of pathogens.</title>
        <authorList>
            <person name="Haridas S."/>
            <person name="Albert R."/>
            <person name="Binder M."/>
            <person name="Bloem J."/>
            <person name="Labutti K."/>
            <person name="Salamov A."/>
            <person name="Andreopoulos B."/>
            <person name="Baker S."/>
            <person name="Barry K."/>
            <person name="Bills G."/>
            <person name="Bluhm B."/>
            <person name="Cannon C."/>
            <person name="Castanera R."/>
            <person name="Culley D."/>
            <person name="Daum C."/>
            <person name="Ezra D."/>
            <person name="Gonzalez J."/>
            <person name="Henrissat B."/>
            <person name="Kuo A."/>
            <person name="Liang C."/>
            <person name="Lipzen A."/>
            <person name="Lutzoni F."/>
            <person name="Magnuson J."/>
            <person name="Mondo S."/>
            <person name="Nolan M."/>
            <person name="Ohm R."/>
            <person name="Pangilinan J."/>
            <person name="Park H.-J."/>
            <person name="Ramirez L."/>
            <person name="Alfaro M."/>
            <person name="Sun H."/>
            <person name="Tritt A."/>
            <person name="Yoshinaga Y."/>
            <person name="Zwiers L.-H."/>
            <person name="Turgeon B."/>
            <person name="Goodwin S."/>
            <person name="Spatafora J."/>
            <person name="Crous P."/>
            <person name="Grigoriev I."/>
        </authorList>
    </citation>
    <scope>NUCLEOTIDE SEQUENCE</scope>
    <source>
        <strain evidence="2">Tuck. ex Michener</strain>
    </source>
</reference>
<name>A0A6A6H3T4_VIRVR</name>
<dbReference type="PANTHER" id="PTHR12203">
    <property type="entry name" value="KDEL LYS-ASP-GLU-LEU CONTAINING - RELATED"/>
    <property type="match status" value="1"/>
</dbReference>
<gene>
    <name evidence="2" type="ORF">EV356DRAFT_449690</name>
</gene>
<dbReference type="Pfam" id="PF05686">
    <property type="entry name" value="Glyco_transf_90"/>
    <property type="match status" value="1"/>
</dbReference>
<dbReference type="OrthoDB" id="202415at2759"/>
<feature type="domain" description="Glycosyl transferase CAP10" evidence="1">
    <location>
        <begin position="122"/>
        <end position="349"/>
    </location>
</feature>
<protein>
    <recommendedName>
        <fullName evidence="1">Glycosyl transferase CAP10 domain-containing protein</fullName>
    </recommendedName>
</protein>
<organism evidence="2 3">
    <name type="scientific">Viridothelium virens</name>
    <name type="common">Speckled blister lichen</name>
    <name type="synonym">Trypethelium virens</name>
    <dbReference type="NCBI Taxonomy" id="1048519"/>
    <lineage>
        <taxon>Eukaryota</taxon>
        <taxon>Fungi</taxon>
        <taxon>Dikarya</taxon>
        <taxon>Ascomycota</taxon>
        <taxon>Pezizomycotina</taxon>
        <taxon>Dothideomycetes</taxon>
        <taxon>Dothideomycetes incertae sedis</taxon>
        <taxon>Trypetheliales</taxon>
        <taxon>Trypetheliaceae</taxon>
        <taxon>Viridothelium</taxon>
    </lineage>
</organism>
<dbReference type="PANTHER" id="PTHR12203:SF107">
    <property type="entry name" value="GLYCOSYL TRANSFERASE CAP10 DOMAIN-CONTAINING PROTEIN"/>
    <property type="match status" value="1"/>
</dbReference>
<sequence>MCHREGLLEQKTWKFDPARDSANYGLEDEQCESAFPDMYYEIYRAQQWRQETHGNITEGDLDLGWKDFGVLRAMIYQRQLFIVETKCIEIHGHPGGAIRYDIRRAIAMLGSIHRAISAYHGPIPNIEFSLSVEDIADEEEFKKPLWVMTRRAEEEYQWMMPDFGYWSWDMEVLGSYEQVRQEMADKVKPFETKRAAALWRGAKLNKIREDLLNVTRDKPWADVREIIWGSEMNDVIRMADHCQYQYLIQTEGNSYSGRGKYLLNCDSVVVMHKRLWMENYEHLMIGNGEDQNVVFVRDDFEDLPEKMEMLLGNPQLAKKIADNSARQFRDKYLTPAAQACYWRKLFRAWREISFEPSLYADDWQEDSQTGEMKVTRRFRGVPYETYM</sequence>
<evidence type="ECO:0000313" key="3">
    <source>
        <dbReference type="Proteomes" id="UP000800092"/>
    </source>
</evidence>
<accession>A0A6A6H3T4</accession>
<evidence type="ECO:0000313" key="2">
    <source>
        <dbReference type="EMBL" id="KAF2232675.1"/>
    </source>
</evidence>
<dbReference type="Proteomes" id="UP000800092">
    <property type="component" value="Unassembled WGS sequence"/>
</dbReference>
<proteinExistence type="predicted"/>
<dbReference type="AlphaFoldDB" id="A0A6A6H3T4"/>